<organism evidence="2 3">
    <name type="scientific">Trichoderma aggressivum f. europaeum</name>
    <dbReference type="NCBI Taxonomy" id="173218"/>
    <lineage>
        <taxon>Eukaryota</taxon>
        <taxon>Fungi</taxon>
        <taxon>Dikarya</taxon>
        <taxon>Ascomycota</taxon>
        <taxon>Pezizomycotina</taxon>
        <taxon>Sordariomycetes</taxon>
        <taxon>Hypocreomycetidae</taxon>
        <taxon>Hypocreales</taxon>
        <taxon>Hypocreaceae</taxon>
        <taxon>Trichoderma</taxon>
    </lineage>
</organism>
<name>A0AAE1LXS8_9HYPO</name>
<evidence type="ECO:0000256" key="1">
    <source>
        <dbReference type="SAM" id="MobiDB-lite"/>
    </source>
</evidence>
<dbReference type="GeneID" id="87914907"/>
<protein>
    <submittedName>
        <fullName evidence="2">Uncharacterized protein</fullName>
    </submittedName>
</protein>
<proteinExistence type="predicted"/>
<accession>A0AAE1LXS8</accession>
<dbReference type="AlphaFoldDB" id="A0AAE1LXS8"/>
<dbReference type="Proteomes" id="UP001273209">
    <property type="component" value="Unassembled WGS sequence"/>
</dbReference>
<feature type="region of interest" description="Disordered" evidence="1">
    <location>
        <begin position="481"/>
        <end position="511"/>
    </location>
</feature>
<evidence type="ECO:0000313" key="2">
    <source>
        <dbReference type="EMBL" id="KAK4060184.1"/>
    </source>
</evidence>
<comment type="caution">
    <text evidence="2">The sequence shown here is derived from an EMBL/GenBank/DDBJ whole genome shotgun (WGS) entry which is preliminary data.</text>
</comment>
<evidence type="ECO:0000313" key="3">
    <source>
        <dbReference type="Proteomes" id="UP001273209"/>
    </source>
</evidence>
<dbReference type="RefSeq" id="XP_062750169.1">
    <property type="nucleotide sequence ID" value="XM_062895002.1"/>
</dbReference>
<sequence>MAAPAAPAAPATLPPNTVPFFDIDFGVPFVDGKDANKKNRSAPPPSDKVCAWGNGTETDSIPWAIVELEAEGEFATERESVSIHRSIPKLYPIQPTFIRMRDVWPTFLLYMPNRRMTFGDAGRFYSSTSMIGGGNRTHDFWEHIRMHHNFLIDIQDIYDPALVQNARPDPENLLGVLRAQMKDLSDFTYVPTAVYDIGNTLLPMNIHLRRANMGHVQLAYTPGEQSDDIMLRNWYGKRFVAGMVRVDGHLISFIFDRASDPRTKKYAHLYIFDPIKLQRRRRAVKIIKMWRLELRCMGYPYHFAAMSFPLTPAPYLWAAPYISLFCVLQTLRGLTGERTANISRRRAWARFPLEIHPLNPPVQQTEKGNSELRFRDWCIETDYKSGVTAVGDSLKWVMSHMVACAAMELGLRSGQDFSPTPLRHIAFDLTPLASGDWSKLTAHDNMTVFGGFYPIMPAALPRHGLRLFGSLGNGIAHALKRSHGRHQENPMNLRPKGGQQPRPEETDPAQLLPQAVRVLRGLIP</sequence>
<keyword evidence="3" id="KW-1185">Reference proteome</keyword>
<dbReference type="EMBL" id="JAWRVG010000091">
    <property type="protein sequence ID" value="KAK4060184.1"/>
    <property type="molecule type" value="Genomic_DNA"/>
</dbReference>
<feature type="region of interest" description="Disordered" evidence="1">
    <location>
        <begin position="35"/>
        <end position="54"/>
    </location>
</feature>
<gene>
    <name evidence="2" type="ORF">Triagg1_10882</name>
</gene>
<reference evidence="2" key="1">
    <citation type="submission" date="2023-11" db="EMBL/GenBank/DDBJ databases">
        <title>The genome sequences of three competitors of mushroom-forming fungi.</title>
        <authorList>
            <person name="Beijen E."/>
            <person name="Ohm R.A."/>
        </authorList>
    </citation>
    <scope>NUCLEOTIDE SEQUENCE</scope>
    <source>
        <strain evidence="2">CBS 100526</strain>
    </source>
</reference>